<keyword evidence="4" id="KW-1185">Reference proteome</keyword>
<dbReference type="Proteomes" id="UP001500359">
    <property type="component" value="Unassembled WGS sequence"/>
</dbReference>
<dbReference type="InterPro" id="IPR031100">
    <property type="entry name" value="LOG_fam"/>
</dbReference>
<gene>
    <name evidence="3" type="ORF">GCM10009114_32350</name>
</gene>
<proteinExistence type="inferred from homology"/>
<comment type="catalytic activity">
    <reaction evidence="1">
        <text>AMP + H2O = D-ribose 5-phosphate + adenine</text>
        <dbReference type="Rhea" id="RHEA:20129"/>
        <dbReference type="ChEBI" id="CHEBI:15377"/>
        <dbReference type="ChEBI" id="CHEBI:16708"/>
        <dbReference type="ChEBI" id="CHEBI:78346"/>
        <dbReference type="ChEBI" id="CHEBI:456215"/>
        <dbReference type="EC" id="3.2.2.4"/>
    </reaction>
</comment>
<evidence type="ECO:0000313" key="4">
    <source>
        <dbReference type="Proteomes" id="UP001500359"/>
    </source>
</evidence>
<comment type="caution">
    <text evidence="3">The sequence shown here is derived from an EMBL/GenBank/DDBJ whole genome shotgun (WGS) entry which is preliminary data.</text>
</comment>
<dbReference type="Gene3D" id="3.40.50.450">
    <property type="match status" value="1"/>
</dbReference>
<reference evidence="3 4" key="1">
    <citation type="journal article" date="2019" name="Int. J. Syst. Evol. Microbiol.">
        <title>The Global Catalogue of Microorganisms (GCM) 10K type strain sequencing project: providing services to taxonomists for standard genome sequencing and annotation.</title>
        <authorList>
            <consortium name="The Broad Institute Genomics Platform"/>
            <consortium name="The Broad Institute Genome Sequencing Center for Infectious Disease"/>
            <person name="Wu L."/>
            <person name="Ma J."/>
        </authorList>
    </citation>
    <scope>NUCLEOTIDE SEQUENCE [LARGE SCALE GENOMIC DNA]</scope>
    <source>
        <strain evidence="3 4">JCM 15896</strain>
    </source>
</reference>
<name>A0ABN1LRL7_9ALTE</name>
<comment type="similarity">
    <text evidence="2">Belongs to the LOG family.</text>
</comment>
<dbReference type="SUPFAM" id="SSF102405">
    <property type="entry name" value="MCP/YpsA-like"/>
    <property type="match status" value="1"/>
</dbReference>
<dbReference type="EC" id="3.2.2.n1" evidence="2"/>
<organism evidence="3 4">
    <name type="scientific">Aliiglaciecola litoralis</name>
    <dbReference type="NCBI Taxonomy" id="582857"/>
    <lineage>
        <taxon>Bacteria</taxon>
        <taxon>Pseudomonadati</taxon>
        <taxon>Pseudomonadota</taxon>
        <taxon>Gammaproteobacteria</taxon>
        <taxon>Alteromonadales</taxon>
        <taxon>Alteromonadaceae</taxon>
        <taxon>Aliiglaciecola</taxon>
    </lineage>
</organism>
<dbReference type="Pfam" id="PF03641">
    <property type="entry name" value="Lysine_decarbox"/>
    <property type="match status" value="1"/>
</dbReference>
<dbReference type="NCBIfam" id="TIGR00730">
    <property type="entry name" value="Rossman fold protein, TIGR00730 family"/>
    <property type="match status" value="1"/>
</dbReference>
<keyword evidence="2" id="KW-0203">Cytokinin biosynthesis</keyword>
<dbReference type="PANTHER" id="PTHR43393">
    <property type="entry name" value="CYTOKININ RIBOSIDE 5'-MONOPHOSPHATE PHOSPHORIBOHYDROLASE"/>
    <property type="match status" value="1"/>
</dbReference>
<dbReference type="EMBL" id="BAAAFD010000011">
    <property type="protein sequence ID" value="GAA0859320.1"/>
    <property type="molecule type" value="Genomic_DNA"/>
</dbReference>
<accession>A0ABN1LRL7</accession>
<evidence type="ECO:0000313" key="3">
    <source>
        <dbReference type="EMBL" id="GAA0859320.1"/>
    </source>
</evidence>
<dbReference type="PANTHER" id="PTHR43393:SF3">
    <property type="entry name" value="LYSINE DECARBOXYLASE-LIKE PROTEIN"/>
    <property type="match status" value="1"/>
</dbReference>
<evidence type="ECO:0000256" key="1">
    <source>
        <dbReference type="ARBA" id="ARBA00000274"/>
    </source>
</evidence>
<dbReference type="InterPro" id="IPR052341">
    <property type="entry name" value="LOG_family_nucleotidases"/>
</dbReference>
<keyword evidence="2" id="KW-0378">Hydrolase</keyword>
<dbReference type="RefSeq" id="WP_425542584.1">
    <property type="nucleotide sequence ID" value="NZ_BAAAFD010000011.1"/>
</dbReference>
<sequence>MTKQDQKSHVFPSAAEDFELARTQRMDNPAYRLAYADDDFLMRDDLRAVRLQLEWRKADLIQEENDIDSTVVIFGGARFDDHDKAKQSFDLACKLLAQEPASAKLKLQKTRAENVWKNSHYYAEARALAQKITALSLQHEGKEFVIVTGGGPGVMEAANRGAADVGGKSIGLNIVLPFEQKPNPYITPELCFQFHYFAIRKMHFLKRAKGLVAFPGGFGTLDELFETLTLIQTRKIRSVPIVLVGKDYWNRLIDFRFLVEQGAIAEDDMELFHIVETAKQAYQHLVSYWESNDTQ</sequence>
<protein>
    <recommendedName>
        <fullName evidence="2">Cytokinin riboside 5'-monophosphate phosphoribohydrolase</fullName>
        <ecNumber evidence="2">3.2.2.n1</ecNumber>
    </recommendedName>
</protein>
<dbReference type="InterPro" id="IPR005269">
    <property type="entry name" value="LOG"/>
</dbReference>
<evidence type="ECO:0000256" key="2">
    <source>
        <dbReference type="RuleBase" id="RU363015"/>
    </source>
</evidence>